<proteinExistence type="predicted"/>
<protein>
    <recommendedName>
        <fullName evidence="3">DOMON domain-containing protein</fullName>
    </recommendedName>
</protein>
<dbReference type="EnsemblMetazoa" id="CJA17565.1">
    <property type="protein sequence ID" value="CJA17565.1"/>
    <property type="gene ID" value="WBGene00136770"/>
</dbReference>
<evidence type="ECO:0008006" key="3">
    <source>
        <dbReference type="Google" id="ProtNLM"/>
    </source>
</evidence>
<evidence type="ECO:0000313" key="2">
    <source>
        <dbReference type="Proteomes" id="UP000005237"/>
    </source>
</evidence>
<keyword evidence="2" id="KW-1185">Reference proteome</keyword>
<reference evidence="1" key="2">
    <citation type="submission" date="2022-06" db="UniProtKB">
        <authorList>
            <consortium name="EnsemblMetazoa"/>
        </authorList>
    </citation>
    <scope>IDENTIFICATION</scope>
    <source>
        <strain evidence="1">DF5081</strain>
    </source>
</reference>
<accession>A0A8R1E373</accession>
<sequence length="219" mass="24544">MKIGLHAKCCLDGVGKDECGKELSVWHDQKDDNVNGRLSSTSNGTHTEIEIFGNDILDKTWLAIAYSSDKTMKDDFVVYCIRDDRVSNDNELMAGIAYNTDHKNEMIGTIKDVEADPKKDRFGLNLSIQEYNKEEGTLYCKMTHRVDPITDHFNMTKVEILMAKGVWINNSLTYHGKTRNTVGQVELSGAKKKKKNSASNSLTLVSTAVTLLATKIIFF</sequence>
<evidence type="ECO:0000313" key="1">
    <source>
        <dbReference type="EnsemblMetazoa" id="CJA17565.1"/>
    </source>
</evidence>
<dbReference type="Proteomes" id="UP000005237">
    <property type="component" value="Unassembled WGS sequence"/>
</dbReference>
<name>A0A8R1E373_CAEJA</name>
<dbReference type="AlphaFoldDB" id="A0A8R1E373"/>
<reference evidence="2" key="1">
    <citation type="submission" date="2010-08" db="EMBL/GenBank/DDBJ databases">
        <authorList>
            <consortium name="Caenorhabditis japonica Sequencing Consortium"/>
            <person name="Wilson R.K."/>
        </authorList>
    </citation>
    <scope>NUCLEOTIDE SEQUENCE [LARGE SCALE GENOMIC DNA]</scope>
    <source>
        <strain evidence="2">DF5081</strain>
    </source>
</reference>
<organism evidence="1 2">
    <name type="scientific">Caenorhabditis japonica</name>
    <dbReference type="NCBI Taxonomy" id="281687"/>
    <lineage>
        <taxon>Eukaryota</taxon>
        <taxon>Metazoa</taxon>
        <taxon>Ecdysozoa</taxon>
        <taxon>Nematoda</taxon>
        <taxon>Chromadorea</taxon>
        <taxon>Rhabditida</taxon>
        <taxon>Rhabditina</taxon>
        <taxon>Rhabditomorpha</taxon>
        <taxon>Rhabditoidea</taxon>
        <taxon>Rhabditidae</taxon>
        <taxon>Peloderinae</taxon>
        <taxon>Caenorhabditis</taxon>
    </lineage>
</organism>